<evidence type="ECO:0000313" key="2">
    <source>
        <dbReference type="Proteomes" id="UP000054776"/>
    </source>
</evidence>
<accession>A0A0V1BT54</accession>
<dbReference type="InParanoid" id="A0A0V1BT54"/>
<dbReference type="AlphaFoldDB" id="A0A0V1BT54"/>
<name>A0A0V1BT54_TRISP</name>
<proteinExistence type="predicted"/>
<reference evidence="1 2" key="1">
    <citation type="submission" date="2015-01" db="EMBL/GenBank/DDBJ databases">
        <title>Evolution of Trichinella species and genotypes.</title>
        <authorList>
            <person name="Korhonen P.K."/>
            <person name="Edoardo P."/>
            <person name="Giuseppe L.R."/>
            <person name="Gasser R.B."/>
        </authorList>
    </citation>
    <scope>NUCLEOTIDE SEQUENCE [LARGE SCALE GENOMIC DNA]</scope>
    <source>
        <strain evidence="1">ISS3</strain>
    </source>
</reference>
<evidence type="ECO:0000313" key="1">
    <source>
        <dbReference type="EMBL" id="KRY40111.1"/>
    </source>
</evidence>
<gene>
    <name evidence="1" type="ORF">T01_13545</name>
</gene>
<dbReference type="Proteomes" id="UP000054776">
    <property type="component" value="Unassembled WGS sequence"/>
</dbReference>
<dbReference type="EMBL" id="JYDH01000014">
    <property type="protein sequence ID" value="KRY40111.1"/>
    <property type="molecule type" value="Genomic_DNA"/>
</dbReference>
<sequence>MKLENANALSQLPQTGKPNMCSGPLEVLLLESTPTLPISTEYLAKRTGKDAVLAHAQNWLKRVWLA</sequence>
<organism evidence="1 2">
    <name type="scientific">Trichinella spiralis</name>
    <name type="common">Trichina worm</name>
    <dbReference type="NCBI Taxonomy" id="6334"/>
    <lineage>
        <taxon>Eukaryota</taxon>
        <taxon>Metazoa</taxon>
        <taxon>Ecdysozoa</taxon>
        <taxon>Nematoda</taxon>
        <taxon>Enoplea</taxon>
        <taxon>Dorylaimia</taxon>
        <taxon>Trichinellida</taxon>
        <taxon>Trichinellidae</taxon>
        <taxon>Trichinella</taxon>
    </lineage>
</organism>
<keyword evidence="2" id="KW-1185">Reference proteome</keyword>
<protein>
    <submittedName>
        <fullName evidence="1">Uncharacterized protein</fullName>
    </submittedName>
</protein>
<comment type="caution">
    <text evidence="1">The sequence shown here is derived from an EMBL/GenBank/DDBJ whole genome shotgun (WGS) entry which is preliminary data.</text>
</comment>